<dbReference type="AlphaFoldDB" id="A0A2N1M8P8"/>
<comment type="caution">
    <text evidence="1">The sequence shown here is derived from an EMBL/GenBank/DDBJ whole genome shotgun (WGS) entry which is preliminary data.</text>
</comment>
<proteinExistence type="predicted"/>
<evidence type="ECO:0000313" key="1">
    <source>
        <dbReference type="EMBL" id="PKK57986.1"/>
    </source>
</evidence>
<sequence>MLQKHFSLSDLIKKNVFRGISCPGSHSTIPLRAAAKCVHKLFHYLLSHNYEDCTPLNLSHILGTYYYLDTITRINFVWSCPLLRQYMLIAFIFDAHDMHISDHNPIITYFNAFLLSDTIKSACACQLGCDTYCIFKFDSISTKQWTDFANELNSLCSIDPTTFDAWPFNQKYEYLHSRIIKAAKIKLPSITINYLTHPTSPDAINQEVIDHFQNFVTSSPPSSIYDLLERWFKVYEPLANMSLAIFDSLMDPPMVAITYN</sequence>
<protein>
    <submittedName>
        <fullName evidence="1">Uncharacterized protein</fullName>
    </submittedName>
</protein>
<organism evidence="1 2">
    <name type="scientific">Rhizophagus irregularis</name>
    <dbReference type="NCBI Taxonomy" id="588596"/>
    <lineage>
        <taxon>Eukaryota</taxon>
        <taxon>Fungi</taxon>
        <taxon>Fungi incertae sedis</taxon>
        <taxon>Mucoromycota</taxon>
        <taxon>Glomeromycotina</taxon>
        <taxon>Glomeromycetes</taxon>
        <taxon>Glomerales</taxon>
        <taxon>Glomeraceae</taxon>
        <taxon>Rhizophagus</taxon>
    </lineage>
</organism>
<accession>A0A2N1M8P8</accession>
<reference evidence="1 2" key="2">
    <citation type="submission" date="2017-10" db="EMBL/GenBank/DDBJ databases">
        <title>Extensive intraspecific genome diversity in a model arbuscular mycorrhizal fungus.</title>
        <authorList>
            <person name="Chen E.C.H."/>
            <person name="Morin E."/>
            <person name="Baudet D."/>
            <person name="Noel J."/>
            <person name="Ndikumana S."/>
            <person name="Charron P."/>
            <person name="St-Onge C."/>
            <person name="Giorgi J."/>
            <person name="Grigoriev I.V."/>
            <person name="Roux C."/>
            <person name="Martin F.M."/>
            <person name="Corradi N."/>
        </authorList>
    </citation>
    <scope>NUCLEOTIDE SEQUENCE [LARGE SCALE GENOMIC DNA]</scope>
    <source>
        <strain evidence="1 2">C2</strain>
    </source>
</reference>
<reference evidence="1 2" key="1">
    <citation type="submission" date="2016-04" db="EMBL/GenBank/DDBJ databases">
        <title>Genome analyses suggest a sexual origin of heterokaryosis in a supposedly ancient asexual fungus.</title>
        <authorList>
            <person name="Ropars J."/>
            <person name="Sedzielewska K."/>
            <person name="Noel J."/>
            <person name="Charron P."/>
            <person name="Farinelli L."/>
            <person name="Marton T."/>
            <person name="Kruger M."/>
            <person name="Pelin A."/>
            <person name="Brachmann A."/>
            <person name="Corradi N."/>
        </authorList>
    </citation>
    <scope>NUCLEOTIDE SEQUENCE [LARGE SCALE GENOMIC DNA]</scope>
    <source>
        <strain evidence="1 2">C2</strain>
    </source>
</reference>
<evidence type="ECO:0000313" key="2">
    <source>
        <dbReference type="Proteomes" id="UP000233469"/>
    </source>
</evidence>
<dbReference type="VEuPathDB" id="FungiDB:RhiirA1_478068"/>
<name>A0A2N1M8P8_9GLOM</name>
<dbReference type="EMBL" id="LLXL01003916">
    <property type="protein sequence ID" value="PKK57986.1"/>
    <property type="molecule type" value="Genomic_DNA"/>
</dbReference>
<dbReference type="Proteomes" id="UP000233469">
    <property type="component" value="Unassembled WGS sequence"/>
</dbReference>
<gene>
    <name evidence="1" type="ORF">RhiirC2_797045</name>
</gene>